<dbReference type="Proteomes" id="UP001476798">
    <property type="component" value="Unassembled WGS sequence"/>
</dbReference>
<keyword evidence="2" id="KW-1185">Reference proteome</keyword>
<evidence type="ECO:0000313" key="2">
    <source>
        <dbReference type="Proteomes" id="UP001476798"/>
    </source>
</evidence>
<dbReference type="EMBL" id="JAHRIO010080228">
    <property type="protein sequence ID" value="MEQ2184225.1"/>
    <property type="molecule type" value="Genomic_DNA"/>
</dbReference>
<comment type="caution">
    <text evidence="1">The sequence shown here is derived from an EMBL/GenBank/DDBJ whole genome shotgun (WGS) entry which is preliminary data.</text>
</comment>
<gene>
    <name evidence="1" type="ORF">GOODEAATRI_005734</name>
</gene>
<organism evidence="1 2">
    <name type="scientific">Goodea atripinnis</name>
    <dbReference type="NCBI Taxonomy" id="208336"/>
    <lineage>
        <taxon>Eukaryota</taxon>
        <taxon>Metazoa</taxon>
        <taxon>Chordata</taxon>
        <taxon>Craniata</taxon>
        <taxon>Vertebrata</taxon>
        <taxon>Euteleostomi</taxon>
        <taxon>Actinopterygii</taxon>
        <taxon>Neopterygii</taxon>
        <taxon>Teleostei</taxon>
        <taxon>Neoteleostei</taxon>
        <taxon>Acanthomorphata</taxon>
        <taxon>Ovalentaria</taxon>
        <taxon>Atherinomorphae</taxon>
        <taxon>Cyprinodontiformes</taxon>
        <taxon>Goodeidae</taxon>
        <taxon>Goodea</taxon>
    </lineage>
</organism>
<accession>A0ABV0PL59</accession>
<sequence>MLIWYTGPKGSKSSFSSVSVQDRGICALAMVQTNLQLLCHSWGTICDCYPMAGEHHSPFLWSTMGQVREMLCNTSRVSTVQAAALACIAIQCCKKVFHTILLRGF</sequence>
<reference evidence="1 2" key="1">
    <citation type="submission" date="2021-06" db="EMBL/GenBank/DDBJ databases">
        <authorList>
            <person name="Palmer J.M."/>
        </authorList>
    </citation>
    <scope>NUCLEOTIDE SEQUENCE [LARGE SCALE GENOMIC DNA]</scope>
    <source>
        <strain evidence="1 2">GA_2019</strain>
        <tissue evidence="1">Muscle</tissue>
    </source>
</reference>
<proteinExistence type="predicted"/>
<name>A0ABV0PL59_9TELE</name>
<evidence type="ECO:0000313" key="1">
    <source>
        <dbReference type="EMBL" id="MEQ2184225.1"/>
    </source>
</evidence>
<protein>
    <submittedName>
        <fullName evidence="1">Uncharacterized protein</fullName>
    </submittedName>
</protein>